<organism evidence="8">
    <name type="scientific">marine sediment metagenome</name>
    <dbReference type="NCBI Taxonomy" id="412755"/>
    <lineage>
        <taxon>unclassified sequences</taxon>
        <taxon>metagenomes</taxon>
        <taxon>ecological metagenomes</taxon>
    </lineage>
</organism>
<dbReference type="GO" id="GO:0006508">
    <property type="term" value="P:proteolysis"/>
    <property type="evidence" value="ECO:0007669"/>
    <property type="project" value="UniProtKB-KW"/>
</dbReference>
<proteinExistence type="inferred from homology"/>
<dbReference type="InterPro" id="IPR001872">
    <property type="entry name" value="Peptidase_A8"/>
</dbReference>
<dbReference type="GO" id="GO:0004190">
    <property type="term" value="F:aspartic-type endopeptidase activity"/>
    <property type="evidence" value="ECO:0007669"/>
    <property type="project" value="InterPro"/>
</dbReference>
<dbReference type="EMBL" id="LAZR01000091">
    <property type="protein sequence ID" value="KKN92876.1"/>
    <property type="molecule type" value="Genomic_DNA"/>
</dbReference>
<keyword evidence="3 7" id="KW-0812">Transmembrane</keyword>
<dbReference type="AlphaFoldDB" id="A0A0F9X264"/>
<accession>A0A0F9X264</accession>
<dbReference type="Pfam" id="PF01252">
    <property type="entry name" value="Peptidase_A8"/>
    <property type="match status" value="1"/>
</dbReference>
<feature type="transmembrane region" description="Helical" evidence="7">
    <location>
        <begin position="117"/>
        <end position="136"/>
    </location>
</feature>
<dbReference type="PANTHER" id="PTHR33695">
    <property type="entry name" value="LIPOPROTEIN SIGNAL PEPTIDASE"/>
    <property type="match status" value="1"/>
</dbReference>
<evidence type="ECO:0000256" key="4">
    <source>
        <dbReference type="ARBA" id="ARBA00022801"/>
    </source>
</evidence>
<keyword evidence="5 7" id="KW-1133">Transmembrane helix</keyword>
<evidence type="ECO:0000256" key="5">
    <source>
        <dbReference type="ARBA" id="ARBA00022989"/>
    </source>
</evidence>
<keyword evidence="1" id="KW-1003">Cell membrane</keyword>
<comment type="caution">
    <text evidence="8">The sequence shown here is derived from an EMBL/GenBank/DDBJ whole genome shotgun (WGS) entry which is preliminary data.</text>
</comment>
<evidence type="ECO:0000256" key="6">
    <source>
        <dbReference type="ARBA" id="ARBA00023136"/>
    </source>
</evidence>
<name>A0A0F9X264_9ZZZZ</name>
<gene>
    <name evidence="8" type="ORF">LCGC14_0204040</name>
</gene>
<keyword evidence="2" id="KW-0645">Protease</keyword>
<keyword evidence="6 7" id="KW-0472">Membrane</keyword>
<evidence type="ECO:0000256" key="1">
    <source>
        <dbReference type="ARBA" id="ARBA00022475"/>
    </source>
</evidence>
<dbReference type="PRINTS" id="PR00781">
    <property type="entry name" value="LIPOSIGPTASE"/>
</dbReference>
<dbReference type="HAMAP" id="MF_00161">
    <property type="entry name" value="LspA"/>
    <property type="match status" value="1"/>
</dbReference>
<feature type="transmembrane region" description="Helical" evidence="7">
    <location>
        <begin position="192"/>
        <end position="214"/>
    </location>
</feature>
<reference evidence="8" key="1">
    <citation type="journal article" date="2015" name="Nature">
        <title>Complex archaea that bridge the gap between prokaryotes and eukaryotes.</title>
        <authorList>
            <person name="Spang A."/>
            <person name="Saw J.H."/>
            <person name="Jorgensen S.L."/>
            <person name="Zaremba-Niedzwiedzka K."/>
            <person name="Martijn J."/>
            <person name="Lind A.E."/>
            <person name="van Eijk R."/>
            <person name="Schleper C."/>
            <person name="Guy L."/>
            <person name="Ettema T.J."/>
        </authorList>
    </citation>
    <scope>NUCLEOTIDE SEQUENCE</scope>
</reference>
<evidence type="ECO:0008006" key="9">
    <source>
        <dbReference type="Google" id="ProtNLM"/>
    </source>
</evidence>
<dbReference type="PANTHER" id="PTHR33695:SF1">
    <property type="entry name" value="LIPOPROTEIN SIGNAL PEPTIDASE"/>
    <property type="match status" value="1"/>
</dbReference>
<protein>
    <recommendedName>
        <fullName evidence="9">Lipoprotein signal peptidase</fullName>
    </recommendedName>
</protein>
<evidence type="ECO:0000256" key="3">
    <source>
        <dbReference type="ARBA" id="ARBA00022692"/>
    </source>
</evidence>
<keyword evidence="4" id="KW-0378">Hydrolase</keyword>
<dbReference type="PROSITE" id="PS00855">
    <property type="entry name" value="SPASE_II"/>
    <property type="match status" value="1"/>
</dbReference>
<sequence length="228" mass="24740">MRPAQESRPSPPADATDHPKAFRSRWAVIVFLLTAVAGLAGDLISKEYVFDSLLGERADLAEDVRTVSQRLSAPLGPPPASREVLRHLNVRRPLALGVELTLSTNPGVVFGMPMQRAAVVVATLVTVAIVGFFFATSSARQRWLHAALGLVLAGALGNLYDRLFAAVTLPGIEPIRRQVRDFLDFSAWHYPWVFNIADALLVVGVAIIILHGLVNWRRAADAPPKAKG</sequence>
<evidence type="ECO:0000256" key="7">
    <source>
        <dbReference type="SAM" id="Phobius"/>
    </source>
</evidence>
<feature type="transmembrane region" description="Helical" evidence="7">
    <location>
        <begin position="143"/>
        <end position="160"/>
    </location>
</feature>
<evidence type="ECO:0000313" key="8">
    <source>
        <dbReference type="EMBL" id="KKN92876.1"/>
    </source>
</evidence>
<dbReference type="GO" id="GO:0016020">
    <property type="term" value="C:membrane"/>
    <property type="evidence" value="ECO:0007669"/>
    <property type="project" value="InterPro"/>
</dbReference>
<evidence type="ECO:0000256" key="2">
    <source>
        <dbReference type="ARBA" id="ARBA00022670"/>
    </source>
</evidence>
<feature type="transmembrane region" description="Helical" evidence="7">
    <location>
        <begin position="26"/>
        <end position="44"/>
    </location>
</feature>